<evidence type="ECO:0000313" key="3">
    <source>
        <dbReference type="EMBL" id="CAF0781118.1"/>
    </source>
</evidence>
<comment type="caution">
    <text evidence="3">The sequence shown here is derived from an EMBL/GenBank/DDBJ whole genome shotgun (WGS) entry which is preliminary data.</text>
</comment>
<feature type="domain" description="Protein kinase" evidence="2">
    <location>
        <begin position="156"/>
        <end position="420"/>
    </location>
</feature>
<dbReference type="Gene3D" id="3.30.200.20">
    <property type="entry name" value="Phosphorylase Kinase, domain 1"/>
    <property type="match status" value="1"/>
</dbReference>
<organism evidence="3 7">
    <name type="scientific">Didymodactylos carnosus</name>
    <dbReference type="NCBI Taxonomy" id="1234261"/>
    <lineage>
        <taxon>Eukaryota</taxon>
        <taxon>Metazoa</taxon>
        <taxon>Spiralia</taxon>
        <taxon>Gnathifera</taxon>
        <taxon>Rotifera</taxon>
        <taxon>Eurotatoria</taxon>
        <taxon>Bdelloidea</taxon>
        <taxon>Philodinida</taxon>
        <taxon>Philodinidae</taxon>
        <taxon>Didymodactylos</taxon>
    </lineage>
</organism>
<evidence type="ECO:0000256" key="1">
    <source>
        <dbReference type="SAM" id="MobiDB-lite"/>
    </source>
</evidence>
<dbReference type="EMBL" id="CAJNOK010001801">
    <property type="protein sequence ID" value="CAF0830589.1"/>
    <property type="molecule type" value="Genomic_DNA"/>
</dbReference>
<dbReference type="Proteomes" id="UP000682733">
    <property type="component" value="Unassembled WGS sequence"/>
</dbReference>
<accession>A0A813RGJ6</accession>
<evidence type="ECO:0000259" key="2">
    <source>
        <dbReference type="PROSITE" id="PS50011"/>
    </source>
</evidence>
<evidence type="ECO:0000313" key="6">
    <source>
        <dbReference type="EMBL" id="CAF3615069.1"/>
    </source>
</evidence>
<feature type="region of interest" description="Disordered" evidence="1">
    <location>
        <begin position="102"/>
        <end position="142"/>
    </location>
</feature>
<dbReference type="Proteomes" id="UP000677228">
    <property type="component" value="Unassembled WGS sequence"/>
</dbReference>
<dbReference type="PANTHER" id="PTHR44329">
    <property type="entry name" value="SERINE/THREONINE-PROTEIN KINASE TNNI3K-RELATED"/>
    <property type="match status" value="1"/>
</dbReference>
<dbReference type="GO" id="GO:0005524">
    <property type="term" value="F:ATP binding"/>
    <property type="evidence" value="ECO:0007669"/>
    <property type="project" value="InterPro"/>
</dbReference>
<dbReference type="EMBL" id="CAJNOQ010000275">
    <property type="protein sequence ID" value="CAF0781118.1"/>
    <property type="molecule type" value="Genomic_DNA"/>
</dbReference>
<name>A0A813RGJ6_9BILA</name>
<dbReference type="PROSITE" id="PS50011">
    <property type="entry name" value="PROTEIN_KINASE_DOM"/>
    <property type="match status" value="1"/>
</dbReference>
<gene>
    <name evidence="3" type="ORF">GPM918_LOCUS2473</name>
    <name evidence="4" type="ORF">OVA965_LOCUS6122</name>
    <name evidence="5" type="ORF">SRO942_LOCUS2473</name>
    <name evidence="6" type="ORF">TMI583_LOCUS6118</name>
</gene>
<dbReference type="InterPro" id="IPR011009">
    <property type="entry name" value="Kinase-like_dom_sf"/>
</dbReference>
<dbReference type="PROSITE" id="PS00109">
    <property type="entry name" value="PROTEIN_KINASE_TYR"/>
    <property type="match status" value="1"/>
</dbReference>
<dbReference type="InterPro" id="IPR001245">
    <property type="entry name" value="Ser-Thr/Tyr_kinase_cat_dom"/>
</dbReference>
<dbReference type="EMBL" id="CAJOBA010001801">
    <property type="protein sequence ID" value="CAF3615069.1"/>
    <property type="molecule type" value="Genomic_DNA"/>
</dbReference>
<evidence type="ECO:0000313" key="5">
    <source>
        <dbReference type="EMBL" id="CAF3564395.1"/>
    </source>
</evidence>
<keyword evidence="7" id="KW-1185">Reference proteome</keyword>
<feature type="compositionally biased region" description="Polar residues" evidence="1">
    <location>
        <begin position="43"/>
        <end position="55"/>
    </location>
</feature>
<feature type="compositionally biased region" description="Basic residues" evidence="1">
    <location>
        <begin position="446"/>
        <end position="456"/>
    </location>
</feature>
<dbReference type="InterPro" id="IPR008266">
    <property type="entry name" value="Tyr_kinase_AS"/>
</dbReference>
<dbReference type="InterPro" id="IPR000719">
    <property type="entry name" value="Prot_kinase_dom"/>
</dbReference>
<evidence type="ECO:0000313" key="4">
    <source>
        <dbReference type="EMBL" id="CAF0830589.1"/>
    </source>
</evidence>
<dbReference type="Proteomes" id="UP000663829">
    <property type="component" value="Unassembled WGS sequence"/>
</dbReference>
<feature type="region of interest" description="Disordered" evidence="1">
    <location>
        <begin position="26"/>
        <end position="70"/>
    </location>
</feature>
<reference evidence="3" key="1">
    <citation type="submission" date="2021-02" db="EMBL/GenBank/DDBJ databases">
        <authorList>
            <person name="Nowell W R."/>
        </authorList>
    </citation>
    <scope>NUCLEOTIDE SEQUENCE</scope>
</reference>
<feature type="region of interest" description="Disordered" evidence="1">
    <location>
        <begin position="429"/>
        <end position="465"/>
    </location>
</feature>
<feature type="compositionally biased region" description="Low complexity" evidence="1">
    <location>
        <begin position="431"/>
        <end position="445"/>
    </location>
</feature>
<sequence length="465" mass="51896">MTQGSPCNTDFFNCIDWTQTRRSGYQIGANEPDAPQYKYRRSGTYSSDGEQTGNKAPTDKRTKSRSVAATDRLKSLKNKANESKLTPFEKNNKNVSDFAIQSATQSGRKSSTSKLKSSLSSPTMSMLGDRTLQSKSREKTSLQQSEEIPVAAWYQVTTGQTLGEGGLYAIHEYFSGKVVKGTYNGRTVAIKIPLRLEDFNEALNEFQKLRNFVHRNVVEAIAYCKTPPMLIMEYMEGGTLYGWLHNGENKTRKINWYQGMSLLLDIAHGVKLLHDSNLLHGDLSSNNVLLTSDHETAKISDFGTVQLVEKYINASLAGQVDEAIDGCHLRDFGITVLTSYGCILMEFLSQPRRIPFYEANTTILMNKLESYTEGDIRDLGIPLDQTSPPELEELMYNCLKAKRTDRPDYGKICDILEPILESIKTSSAYLTSRKTGAKSAKTSSKSTKRMGGHSKGGRGTDQKWK</sequence>
<protein>
    <recommendedName>
        <fullName evidence="2">Protein kinase domain-containing protein</fullName>
    </recommendedName>
</protein>
<dbReference type="GO" id="GO:0004674">
    <property type="term" value="F:protein serine/threonine kinase activity"/>
    <property type="evidence" value="ECO:0007669"/>
    <property type="project" value="TreeGrafter"/>
</dbReference>
<dbReference type="Proteomes" id="UP000681722">
    <property type="component" value="Unassembled WGS sequence"/>
</dbReference>
<dbReference type="AlphaFoldDB" id="A0A813RGJ6"/>
<feature type="compositionally biased region" description="Low complexity" evidence="1">
    <location>
        <begin position="109"/>
        <end position="127"/>
    </location>
</feature>
<dbReference type="SUPFAM" id="SSF56112">
    <property type="entry name" value="Protein kinase-like (PK-like)"/>
    <property type="match status" value="1"/>
</dbReference>
<evidence type="ECO:0000313" key="7">
    <source>
        <dbReference type="Proteomes" id="UP000663829"/>
    </source>
</evidence>
<dbReference type="EMBL" id="CAJOBC010000275">
    <property type="protein sequence ID" value="CAF3564395.1"/>
    <property type="molecule type" value="Genomic_DNA"/>
</dbReference>
<dbReference type="OrthoDB" id="4062651at2759"/>
<dbReference type="InterPro" id="IPR051681">
    <property type="entry name" value="Ser/Thr_Kinases-Pseudokinases"/>
</dbReference>
<dbReference type="Pfam" id="PF07714">
    <property type="entry name" value="PK_Tyr_Ser-Thr"/>
    <property type="match status" value="1"/>
</dbReference>
<dbReference type="Gene3D" id="1.10.510.10">
    <property type="entry name" value="Transferase(Phosphotransferase) domain 1"/>
    <property type="match status" value="2"/>
</dbReference>
<proteinExistence type="predicted"/>